<organism evidence="1 2">
    <name type="scientific">Aquipluma nitroreducens</name>
    <dbReference type="NCBI Taxonomy" id="2010828"/>
    <lineage>
        <taxon>Bacteria</taxon>
        <taxon>Pseudomonadati</taxon>
        <taxon>Bacteroidota</taxon>
        <taxon>Bacteroidia</taxon>
        <taxon>Marinilabiliales</taxon>
        <taxon>Prolixibacteraceae</taxon>
        <taxon>Aquipluma</taxon>
    </lineage>
</organism>
<sequence length="240" mass="27793">MDEDNIYKKIQDAISSLPENFSILEEQIDVELQMEYFNYGRDLKSGFPAELILQHQNDLFDSAIALEEKKNLLVLLASQEKVEAFRTIEKYAQHPDPELREWSILALQESRMVIQSSLMDEQQVYISTGLGGKDQKLRYFVVFIGNENVEKYSTVQRKLIKTELEYALTQSNGILEEISFKKDLAIAILLLPVKSDIQGVFSSVINECNQYGDFVRPDIIITNVKRMSVDEIRRFINREK</sequence>
<dbReference type="AlphaFoldDB" id="A0A5K7SFX4"/>
<gene>
    <name evidence="1" type="ORF">AQPE_4570</name>
</gene>
<name>A0A5K7SFX4_9BACT</name>
<dbReference type="KEGG" id="anf:AQPE_4570"/>
<dbReference type="EMBL" id="AP018694">
    <property type="protein sequence ID" value="BBE20379.1"/>
    <property type="molecule type" value="Genomic_DNA"/>
</dbReference>
<reference evidence="1" key="1">
    <citation type="journal article" date="2020" name="Int. J. Syst. Evol. Microbiol.">
        <title>Aquipluma nitroreducens gen. nov. sp. nov., a novel facultatively anaerobic bacterium isolated from a freshwater lake.</title>
        <authorList>
            <person name="Watanabe M."/>
            <person name="Kojima H."/>
            <person name="Fukui M."/>
        </authorList>
    </citation>
    <scope>NUCLEOTIDE SEQUENCE</scope>
    <source>
        <strain evidence="1">MeG22</strain>
    </source>
</reference>
<evidence type="ECO:0000313" key="2">
    <source>
        <dbReference type="Proteomes" id="UP001193389"/>
    </source>
</evidence>
<proteinExistence type="predicted"/>
<dbReference type="Proteomes" id="UP001193389">
    <property type="component" value="Chromosome"/>
</dbReference>
<evidence type="ECO:0000313" key="1">
    <source>
        <dbReference type="EMBL" id="BBE20379.1"/>
    </source>
</evidence>
<dbReference type="RefSeq" id="WP_318348530.1">
    <property type="nucleotide sequence ID" value="NZ_AP018694.1"/>
</dbReference>
<protein>
    <submittedName>
        <fullName evidence="1">Uncharacterized protein</fullName>
    </submittedName>
</protein>
<accession>A0A5K7SFX4</accession>
<keyword evidence="2" id="KW-1185">Reference proteome</keyword>